<dbReference type="Proteomes" id="UP001589906">
    <property type="component" value="Unassembled WGS sequence"/>
</dbReference>
<dbReference type="PANTHER" id="PTHR33841:SF1">
    <property type="entry name" value="DNA METHYLTRANSFERASE A"/>
    <property type="match status" value="1"/>
</dbReference>
<dbReference type="PROSITE" id="PS00092">
    <property type="entry name" value="N6_MTASE"/>
    <property type="match status" value="1"/>
</dbReference>
<evidence type="ECO:0000256" key="2">
    <source>
        <dbReference type="ARBA" id="ARBA00022603"/>
    </source>
</evidence>
<evidence type="ECO:0000313" key="7">
    <source>
        <dbReference type="EMBL" id="MFC0634692.1"/>
    </source>
</evidence>
<dbReference type="InterPro" id="IPR002052">
    <property type="entry name" value="DNA_methylase_N6_adenine_CS"/>
</dbReference>
<dbReference type="InterPro" id="IPR011639">
    <property type="entry name" value="MethylTrfase_TaqI-like_dom"/>
</dbReference>
<sequence>MPDSGFFSAGALFSSDYLAEAIKATTAYRRVDVVELRARLDQIAASFPQNARTNETQTEDDFIWPVLAALGWTEWLRQQNLTVTGRDDVPDGLLFADADAKAAANAQDDQWRRYGHGLAVVESKRWARPLDRASGRDETTAPSTQMLRYLRRIDDTTGGKLRWGILTNGVRWRLYWAGARSISEEFLEIDLGRILALDGHDDLFADDEARDHWLRVFAVMFGREAFLRDGVDHRSFHDRARAEAAFYEERVAASLSRLVFDQVFPDLARALADSAPQAPLNEVRDAALVLLYRLLFLLYAEDRDLLPVNDGRYDDYALRPLRLDIGERVSNGDTFSTSAARVWSHVSDLSRIIDKGDASVGIPPYNGGLFAGTGTPLLAAARIPDSVMAPALDALSYERSTGERRYINYRDLSVQQLGSIYERLLEFEIVREPGEVGDTGYLTVRPNLFARKNSGSYYTPDELVGLILDETLEPLIAERREAFRSALAALNPKDGEDLQRRTLREVDPAEAILSLRVCDPAMGSGHFLVSLVDTLADHVLDAMAEAAALGGEVGYVSPLADKIEDIRATILKNARAANWTIDEEQLDDRHIVRRMVLKRCVFGVDKNPMAVELAKVALWLHTFTVGAPLSFIDHHLHAGDSLFGLWVRDAIDKAGALGGELFYNEALRNAQRSAEAMKTIEALTDVEIAEAHRSAAMYADVELMTGELDGFVSFIHALDWLNLNRSEKGLIRLWLDGRFGDPIPIARGRKVPQGGMAKAQEVEAFTDIWRRARDLIAEERFLNWQISFPGVWDGWAGKDRSGGFDAVVGNPPWDRIKLQQVEWFAARRPEIALAQRASDRTKMIAALKKADDPLHADFEKAEERALDTARMARASGHFPLLSRGDINLYSLFVERAHALVKPSGMVGLLTPSGIASDLSASAFFRGIATDGHLKALYDFENRRPSYGLDAFFPDVDSRLKFCAMVASPGRTFAAARCGFFLQAADETRDSNRVFPITAADFARVNPNTGTAPVFRSRRDMALITAIYQRLPVLVNRSSGEAVATWPIRYATMFHMTNDSHQFRTRVELEEREAAWAVGGNRFRSASGEWLPLYAGRMIHQFDHRAASVTVNAANLHNAAISGEVTAEQKADPAFVPEPQYWVPEQSVREITAQTSVVAFRDIARPTDARTMIATLAPRAGFGNKAPLILSRDGLLSTRDSALLVANLNALVFDFVARSKVQGANLNWFIVEQLPVVPPAAYDRVFGSKTARDIVHEAVLELSYTAHDLAPFARDLGHVDTDGEALPPFVWDEDRRLMLRAKLDALYFILYGVFDPANPAQSRDDIRYIYSTFPIVEREEIARWGGYRSRDLALAWINALKAGEPDAVIAG</sequence>
<feature type="domain" description="Type II methyltransferase M.TaqI-like" evidence="6">
    <location>
        <begin position="600"/>
        <end position="819"/>
    </location>
</feature>
<protein>
    <recommendedName>
        <fullName evidence="1">site-specific DNA-methyltransferase (adenine-specific)</fullName>
        <ecNumber evidence="1">2.1.1.72</ecNumber>
    </recommendedName>
</protein>
<keyword evidence="4" id="KW-0949">S-adenosyl-L-methionine</keyword>
<dbReference type="InterPro" id="IPR050953">
    <property type="entry name" value="N4_N6_ade-DNA_methylase"/>
</dbReference>
<evidence type="ECO:0000256" key="3">
    <source>
        <dbReference type="ARBA" id="ARBA00022679"/>
    </source>
</evidence>
<proteinExistence type="predicted"/>
<evidence type="ECO:0000259" key="6">
    <source>
        <dbReference type="Pfam" id="PF07669"/>
    </source>
</evidence>
<organism evidence="7 8">
    <name type="scientific">Brevundimonas balnearis</name>
    <dbReference type="NCBI Taxonomy" id="1572858"/>
    <lineage>
        <taxon>Bacteria</taxon>
        <taxon>Pseudomonadati</taxon>
        <taxon>Pseudomonadota</taxon>
        <taxon>Alphaproteobacteria</taxon>
        <taxon>Caulobacterales</taxon>
        <taxon>Caulobacteraceae</taxon>
        <taxon>Brevundimonas</taxon>
    </lineage>
</organism>
<comment type="catalytic activity">
    <reaction evidence="5">
        <text>a 2'-deoxyadenosine in DNA + S-adenosyl-L-methionine = an N(6)-methyl-2'-deoxyadenosine in DNA + S-adenosyl-L-homocysteine + H(+)</text>
        <dbReference type="Rhea" id="RHEA:15197"/>
        <dbReference type="Rhea" id="RHEA-COMP:12418"/>
        <dbReference type="Rhea" id="RHEA-COMP:12419"/>
        <dbReference type="ChEBI" id="CHEBI:15378"/>
        <dbReference type="ChEBI" id="CHEBI:57856"/>
        <dbReference type="ChEBI" id="CHEBI:59789"/>
        <dbReference type="ChEBI" id="CHEBI:90615"/>
        <dbReference type="ChEBI" id="CHEBI:90616"/>
        <dbReference type="EC" id="2.1.1.72"/>
    </reaction>
</comment>
<dbReference type="PRINTS" id="PR00507">
    <property type="entry name" value="N12N6MTFRASE"/>
</dbReference>
<comment type="caution">
    <text evidence="7">The sequence shown here is derived from an EMBL/GenBank/DDBJ whole genome shotgun (WGS) entry which is preliminary data.</text>
</comment>
<evidence type="ECO:0000256" key="5">
    <source>
        <dbReference type="ARBA" id="ARBA00047942"/>
    </source>
</evidence>
<evidence type="ECO:0000313" key="8">
    <source>
        <dbReference type="Proteomes" id="UP001589906"/>
    </source>
</evidence>
<dbReference type="InterPro" id="IPR029063">
    <property type="entry name" value="SAM-dependent_MTases_sf"/>
</dbReference>
<name>A0ABV6R4Y9_9CAUL</name>
<evidence type="ECO:0000256" key="1">
    <source>
        <dbReference type="ARBA" id="ARBA00011900"/>
    </source>
</evidence>
<gene>
    <name evidence="7" type="ORF">ACFFGE_12500</name>
</gene>
<dbReference type="Pfam" id="PF07669">
    <property type="entry name" value="Eco57I"/>
    <property type="match status" value="1"/>
</dbReference>
<dbReference type="RefSeq" id="WP_376836752.1">
    <property type="nucleotide sequence ID" value="NZ_JBHLSW010000013.1"/>
</dbReference>
<dbReference type="EC" id="2.1.1.72" evidence="1"/>
<keyword evidence="8" id="KW-1185">Reference proteome</keyword>
<keyword evidence="2 7" id="KW-0489">Methyltransferase</keyword>
<reference evidence="7 8" key="1">
    <citation type="submission" date="2024-09" db="EMBL/GenBank/DDBJ databases">
        <authorList>
            <person name="Sun Q."/>
            <person name="Mori K."/>
        </authorList>
    </citation>
    <scope>NUCLEOTIDE SEQUENCE [LARGE SCALE GENOMIC DNA]</scope>
    <source>
        <strain evidence="7 8">NCAIM B.02621</strain>
    </source>
</reference>
<dbReference type="SUPFAM" id="SSF53335">
    <property type="entry name" value="S-adenosyl-L-methionine-dependent methyltransferases"/>
    <property type="match status" value="1"/>
</dbReference>
<dbReference type="GO" id="GO:0032259">
    <property type="term" value="P:methylation"/>
    <property type="evidence" value="ECO:0007669"/>
    <property type="project" value="UniProtKB-KW"/>
</dbReference>
<dbReference type="EMBL" id="JBHLSW010000013">
    <property type="protein sequence ID" value="MFC0634692.1"/>
    <property type="molecule type" value="Genomic_DNA"/>
</dbReference>
<accession>A0ABV6R4Y9</accession>
<dbReference type="Gene3D" id="3.40.50.150">
    <property type="entry name" value="Vaccinia Virus protein VP39"/>
    <property type="match status" value="1"/>
</dbReference>
<keyword evidence="3" id="KW-0808">Transferase</keyword>
<dbReference type="PANTHER" id="PTHR33841">
    <property type="entry name" value="DNA METHYLTRANSFERASE YEEA-RELATED"/>
    <property type="match status" value="1"/>
</dbReference>
<evidence type="ECO:0000256" key="4">
    <source>
        <dbReference type="ARBA" id="ARBA00022691"/>
    </source>
</evidence>
<dbReference type="GO" id="GO:0008168">
    <property type="term" value="F:methyltransferase activity"/>
    <property type="evidence" value="ECO:0007669"/>
    <property type="project" value="UniProtKB-KW"/>
</dbReference>